<reference evidence="1 2" key="1">
    <citation type="journal article" date="2006" name="Int. J. Syst. Evol. Microbiol.">
        <title>Myroides pelagicus sp. nov., isolated from seawater in Thailand.</title>
        <authorList>
            <person name="Yoon J."/>
            <person name="Maneerat S."/>
            <person name="Kawai F."/>
            <person name="Yokota A."/>
        </authorList>
    </citation>
    <scope>NUCLEOTIDE SEQUENCE [LARGE SCALE GENOMIC DNA]</scope>
    <source>
        <strain evidence="1 2">SM1T</strain>
    </source>
</reference>
<evidence type="ECO:0008006" key="3">
    <source>
        <dbReference type="Google" id="ProtNLM"/>
    </source>
</evidence>
<dbReference type="OrthoDB" id="1365165at2"/>
<accession>A0A7K1GHA9</accession>
<dbReference type="AlphaFoldDB" id="A0A7K1GHA9"/>
<name>A0A7K1GHA9_9FLAO</name>
<proteinExistence type="predicted"/>
<gene>
    <name evidence="1" type="ORF">GJV77_00495</name>
</gene>
<dbReference type="EMBL" id="WMJY01000001">
    <property type="protein sequence ID" value="MTH28405.1"/>
    <property type="molecule type" value="Genomic_DNA"/>
</dbReference>
<dbReference type="InterPro" id="IPR010064">
    <property type="entry name" value="HK97-gp10_tail"/>
</dbReference>
<dbReference type="Proteomes" id="UP000488936">
    <property type="component" value="Unassembled WGS sequence"/>
</dbReference>
<sequence>MSNRIKVDIEGFQELTNKIKLLSDDKDKRRESLAILRQIAKPTLQVSKSIVPVSKNKHYSRGKFIQPGNLKKSLGLITGRSSNPTIIVGARAKRKFDGWYAHFVHEGHEYFAGASKSSKLFFKNNSRFTTVRNNSKGSANNKTRKTKKERAVLRQMGKARMTKPQPFLTDAYNQTKGQVTTEAEKKFSQFIQKRINKLSR</sequence>
<keyword evidence="2" id="KW-1185">Reference proteome</keyword>
<comment type="caution">
    <text evidence="1">The sequence shown here is derived from an EMBL/GenBank/DDBJ whole genome shotgun (WGS) entry which is preliminary data.</text>
</comment>
<dbReference type="RefSeq" id="WP_155034395.1">
    <property type="nucleotide sequence ID" value="NZ_JBHTIG010000060.1"/>
</dbReference>
<evidence type="ECO:0000313" key="1">
    <source>
        <dbReference type="EMBL" id="MTH28405.1"/>
    </source>
</evidence>
<organism evidence="1 2">
    <name type="scientific">Myroides pelagicus</name>
    <dbReference type="NCBI Taxonomy" id="270914"/>
    <lineage>
        <taxon>Bacteria</taxon>
        <taxon>Pseudomonadati</taxon>
        <taxon>Bacteroidota</taxon>
        <taxon>Flavobacteriia</taxon>
        <taxon>Flavobacteriales</taxon>
        <taxon>Flavobacteriaceae</taxon>
        <taxon>Myroides</taxon>
    </lineage>
</organism>
<dbReference type="NCBIfam" id="TIGR01725">
    <property type="entry name" value="phge_HK97_gp10"/>
    <property type="match status" value="1"/>
</dbReference>
<protein>
    <recommendedName>
        <fullName evidence="3">HK97 gp10 family phage protein</fullName>
    </recommendedName>
</protein>
<evidence type="ECO:0000313" key="2">
    <source>
        <dbReference type="Proteomes" id="UP000488936"/>
    </source>
</evidence>